<organism evidence="5 6">
    <name type="scientific">Kutzneria chonburiensis</name>
    <dbReference type="NCBI Taxonomy" id="1483604"/>
    <lineage>
        <taxon>Bacteria</taxon>
        <taxon>Bacillati</taxon>
        <taxon>Actinomycetota</taxon>
        <taxon>Actinomycetes</taxon>
        <taxon>Pseudonocardiales</taxon>
        <taxon>Pseudonocardiaceae</taxon>
        <taxon>Kutzneria</taxon>
    </lineage>
</organism>
<dbReference type="Proteomes" id="UP001589810">
    <property type="component" value="Unassembled WGS sequence"/>
</dbReference>
<dbReference type="Pfam" id="PF00440">
    <property type="entry name" value="TetR_N"/>
    <property type="match status" value="1"/>
</dbReference>
<dbReference type="EMBL" id="JBHLUD010000015">
    <property type="protein sequence ID" value="MFC0547817.1"/>
    <property type="molecule type" value="Genomic_DNA"/>
</dbReference>
<dbReference type="PRINTS" id="PR00455">
    <property type="entry name" value="HTHTETR"/>
</dbReference>
<reference evidence="5 6" key="1">
    <citation type="submission" date="2024-09" db="EMBL/GenBank/DDBJ databases">
        <authorList>
            <person name="Sun Q."/>
            <person name="Mori K."/>
        </authorList>
    </citation>
    <scope>NUCLEOTIDE SEQUENCE [LARGE SCALE GENOMIC DNA]</scope>
    <source>
        <strain evidence="5 6">TBRC 1432</strain>
    </source>
</reference>
<evidence type="ECO:0000256" key="1">
    <source>
        <dbReference type="ARBA" id="ARBA00023125"/>
    </source>
</evidence>
<evidence type="ECO:0000259" key="4">
    <source>
        <dbReference type="PROSITE" id="PS50977"/>
    </source>
</evidence>
<keyword evidence="3" id="KW-0472">Membrane</keyword>
<dbReference type="PANTHER" id="PTHR30055">
    <property type="entry name" value="HTH-TYPE TRANSCRIPTIONAL REGULATOR RUTR"/>
    <property type="match status" value="1"/>
</dbReference>
<dbReference type="RefSeq" id="WP_273938334.1">
    <property type="nucleotide sequence ID" value="NZ_CP097263.1"/>
</dbReference>
<keyword evidence="3" id="KW-0812">Transmembrane</keyword>
<dbReference type="PANTHER" id="PTHR30055:SF230">
    <property type="entry name" value="TRANSCRIPTIONAL REGULATORY PROTEIN (PROBABLY TETR-FAMILY)-RELATED"/>
    <property type="match status" value="1"/>
</dbReference>
<keyword evidence="6" id="KW-1185">Reference proteome</keyword>
<dbReference type="InterPro" id="IPR050109">
    <property type="entry name" value="HTH-type_TetR-like_transc_reg"/>
</dbReference>
<evidence type="ECO:0000256" key="3">
    <source>
        <dbReference type="SAM" id="Phobius"/>
    </source>
</evidence>
<dbReference type="InterPro" id="IPR009057">
    <property type="entry name" value="Homeodomain-like_sf"/>
</dbReference>
<evidence type="ECO:0000313" key="5">
    <source>
        <dbReference type="EMBL" id="MFC0547817.1"/>
    </source>
</evidence>
<dbReference type="PROSITE" id="PS50977">
    <property type="entry name" value="HTH_TETR_2"/>
    <property type="match status" value="1"/>
</dbReference>
<feature type="domain" description="HTH tetR-type" evidence="4">
    <location>
        <begin position="14"/>
        <end position="74"/>
    </location>
</feature>
<dbReference type="SUPFAM" id="SSF46689">
    <property type="entry name" value="Homeodomain-like"/>
    <property type="match status" value="1"/>
</dbReference>
<accession>A0ABV6N5R6</accession>
<keyword evidence="3" id="KW-1133">Transmembrane helix</keyword>
<evidence type="ECO:0000313" key="6">
    <source>
        <dbReference type="Proteomes" id="UP001589810"/>
    </source>
</evidence>
<name>A0ABV6N5R6_9PSEU</name>
<gene>
    <name evidence="5" type="ORF">ACFFH7_40360</name>
</gene>
<dbReference type="Gene3D" id="1.10.357.10">
    <property type="entry name" value="Tetracycline Repressor, domain 2"/>
    <property type="match status" value="1"/>
</dbReference>
<protein>
    <submittedName>
        <fullName evidence="5">TetR/AcrR family transcriptional regulator</fullName>
    </submittedName>
</protein>
<feature type="transmembrane region" description="Helical" evidence="3">
    <location>
        <begin position="154"/>
        <end position="176"/>
    </location>
</feature>
<feature type="DNA-binding region" description="H-T-H motif" evidence="2">
    <location>
        <begin position="37"/>
        <end position="56"/>
    </location>
</feature>
<proteinExistence type="predicted"/>
<evidence type="ECO:0000256" key="2">
    <source>
        <dbReference type="PROSITE-ProRule" id="PRU00335"/>
    </source>
</evidence>
<sequence length="188" mass="20654">MEQSERPRGRPRDRAIDDAALLAARELLVEVGWDRLSMVAIAERAGVGRPALYRRWPSKTHLVFEAVFAWSEEPTPVLASTDSGEWVRGSFAYTAELFNRPEVRAALPGLLASLRDHPELQSALWREFGVPGRVSLEELLHAEGSDDAVADAQALMVLVIGSCMVTSLLGGSATVVDRLPEMVRPRPL</sequence>
<keyword evidence="1 2" id="KW-0238">DNA-binding</keyword>
<comment type="caution">
    <text evidence="5">The sequence shown here is derived from an EMBL/GenBank/DDBJ whole genome shotgun (WGS) entry which is preliminary data.</text>
</comment>
<dbReference type="InterPro" id="IPR001647">
    <property type="entry name" value="HTH_TetR"/>
</dbReference>